<dbReference type="InterPro" id="IPR059000">
    <property type="entry name" value="ATPase_P-type_domA"/>
</dbReference>
<keyword evidence="9" id="KW-1278">Translocase</keyword>
<dbReference type="GO" id="GO:1902600">
    <property type="term" value="P:proton transmembrane transport"/>
    <property type="evidence" value="ECO:0007669"/>
    <property type="project" value="TreeGrafter"/>
</dbReference>
<dbReference type="Pfam" id="PF00689">
    <property type="entry name" value="Cation_ATPase_C"/>
    <property type="match status" value="1"/>
</dbReference>
<dbReference type="Gene3D" id="3.40.50.1000">
    <property type="entry name" value="HAD superfamily/HAD-like"/>
    <property type="match status" value="1"/>
</dbReference>
<dbReference type="InterPro" id="IPR023214">
    <property type="entry name" value="HAD_sf"/>
</dbReference>
<organism evidence="14 15">
    <name type="scientific">Lactobacillus johnsonii</name>
    <dbReference type="NCBI Taxonomy" id="33959"/>
    <lineage>
        <taxon>Bacteria</taxon>
        <taxon>Bacillati</taxon>
        <taxon>Bacillota</taxon>
        <taxon>Bacilli</taxon>
        <taxon>Lactobacillales</taxon>
        <taxon>Lactobacillaceae</taxon>
        <taxon>Lactobacillus</taxon>
    </lineage>
</organism>
<keyword evidence="4" id="KW-0597">Phosphoprotein</keyword>
<feature type="transmembrane region" description="Helical" evidence="12">
    <location>
        <begin position="878"/>
        <end position="900"/>
    </location>
</feature>
<dbReference type="Gene3D" id="1.20.1110.10">
    <property type="entry name" value="Calcium-transporting ATPase, transmembrane domain"/>
    <property type="match status" value="1"/>
</dbReference>
<dbReference type="PANTHER" id="PTHR43294">
    <property type="entry name" value="SODIUM/POTASSIUM-TRANSPORTING ATPASE SUBUNIT ALPHA"/>
    <property type="match status" value="1"/>
</dbReference>
<evidence type="ECO:0000256" key="2">
    <source>
        <dbReference type="ARBA" id="ARBA00005675"/>
    </source>
</evidence>
<dbReference type="FunFam" id="3.40.50.1000:FF:000028">
    <property type="entry name" value="Calcium-transporting P-type ATPase, putative"/>
    <property type="match status" value="1"/>
</dbReference>
<dbReference type="InterPro" id="IPR050510">
    <property type="entry name" value="Cation_transp_ATPase_P-type"/>
</dbReference>
<feature type="domain" description="Cation-transporting P-type ATPase N-terminal" evidence="13">
    <location>
        <begin position="24"/>
        <end position="97"/>
    </location>
</feature>
<dbReference type="NCBIfam" id="TIGR01494">
    <property type="entry name" value="ATPase_P-type"/>
    <property type="match status" value="2"/>
</dbReference>
<dbReference type="SFLD" id="SFLDF00027">
    <property type="entry name" value="p-type_atpase"/>
    <property type="match status" value="1"/>
</dbReference>
<keyword evidence="7" id="KW-0067">ATP-binding</keyword>
<keyword evidence="3" id="KW-1003">Cell membrane</keyword>
<sequence>MELKKGIEVITLTKKDDEDDEIVKVAQLSVEDALKELNTEQAGLTIDEVHTLQQTYGKNVFAKAKQEPLWKKFIANFTSLMAILLWVAGIIAFCANLVQLGIAIWAVNIINGIFSFWQEFQADKATEALANMLPSYTRVVRNGKEEKILAKDLVPGDIVKLEEGDDIPADIRVIAATSAQVDQSSLTGEVNPVHKDAHRIENVDKKNHADLNNMIFSGTNMMKGNVTGIVVKTGMNTDFGKIAELTQNVKQQKSPLEKELDTLTKQISILAISIGIIFFLVATFFVNYPLVKAFVFALGMIVAFIPEGLEPTVTLSLAGAVQRMAKNHALIKRLSSVETLGSTSVICSDKTGTLTKNEMTVKELWTLEKSYHVSGEGYAVQGHIKEGPTHIFAKDNDTLKEVLLGGVFADNARIQKPDKQHSRYQILGDPTEACLEVVARKGKIDVEAEVEKTPRVKELPFDSSRKMMTVIQSSDGTHRFNTYTKGAPNCVVDKCTSYLCDGKIQPITQEIKDKIMRANDGYAKDGLRVLAVAGRNLDQKIMDNLDLATIDTVERDLTFLGLTVMMDPPRAEVYKAARECRKAGIKVTMVTGDYGLTAKSIAREIGLTDPDKPLTVITGDALKTMPDEELRHYLEGEVVFARMAPEQKYRVVSMYEKMGKIVAATGDGVNDAPALKKANIGIAMGGTGTDVAKEAADMILTDDNFASIVGAIKEGRGVYSNIRKFLIYILNSNMPEAVPSVLFLLSGGAIPLALTVMEILFIDLGTDMIPALGLGREDPEKGIMDRPPRSPKDHLINKDVLAKAFLWYGLIASIIATVAFFIANFYRGHIFPNLPANGWDYRQATTVTLAAIIFCQIAAVLNIRYARQSMFNKYFFKNSMIFIGIIMEIVLLLCISYVPVFQSFFGTEPLNAHDWIMLVCIPLPLILIDELRKWILRKESKNK</sequence>
<feature type="transmembrane region" description="Helical" evidence="12">
    <location>
        <begin position="97"/>
        <end position="117"/>
    </location>
</feature>
<dbReference type="PROSITE" id="PS00154">
    <property type="entry name" value="ATPASE_E1_E2"/>
    <property type="match status" value="1"/>
</dbReference>
<gene>
    <name evidence="14" type="ORF">A3Q24_08400</name>
</gene>
<dbReference type="EMBL" id="NIBD01000047">
    <property type="protein sequence ID" value="PAB54231.1"/>
    <property type="molecule type" value="Genomic_DNA"/>
</dbReference>
<dbReference type="InterPro" id="IPR006068">
    <property type="entry name" value="ATPase_P-typ_cation-transptr_C"/>
</dbReference>
<evidence type="ECO:0000256" key="3">
    <source>
        <dbReference type="ARBA" id="ARBA00022475"/>
    </source>
</evidence>
<dbReference type="SUPFAM" id="SSF56784">
    <property type="entry name" value="HAD-like"/>
    <property type="match status" value="1"/>
</dbReference>
<keyword evidence="8" id="KW-0460">Magnesium</keyword>
<feature type="transmembrane region" description="Helical" evidence="12">
    <location>
        <begin position="846"/>
        <end position="866"/>
    </location>
</feature>
<dbReference type="FunFam" id="2.70.150.10:FF:000160">
    <property type="entry name" value="Sarcoplasmic/endoplasmic reticulum calcium ATPase 1"/>
    <property type="match status" value="1"/>
</dbReference>
<protein>
    <submittedName>
        <fullName evidence="14">Haloacid dehalogenase</fullName>
    </submittedName>
</protein>
<evidence type="ECO:0000256" key="10">
    <source>
        <dbReference type="ARBA" id="ARBA00022989"/>
    </source>
</evidence>
<name>A0A267M3M3_LACJH</name>
<evidence type="ECO:0000256" key="9">
    <source>
        <dbReference type="ARBA" id="ARBA00022967"/>
    </source>
</evidence>
<evidence type="ECO:0000313" key="15">
    <source>
        <dbReference type="Proteomes" id="UP000216008"/>
    </source>
</evidence>
<dbReference type="GO" id="GO:0005886">
    <property type="term" value="C:plasma membrane"/>
    <property type="evidence" value="ECO:0007669"/>
    <property type="project" value="UniProtKB-SubCell"/>
</dbReference>
<dbReference type="AlphaFoldDB" id="A0A267M3M3"/>
<dbReference type="Pfam" id="PF08282">
    <property type="entry name" value="Hydrolase_3"/>
    <property type="match status" value="1"/>
</dbReference>
<dbReference type="Gene3D" id="3.40.1110.10">
    <property type="entry name" value="Calcium-transporting ATPase, cytoplasmic domain N"/>
    <property type="match status" value="1"/>
</dbReference>
<dbReference type="SUPFAM" id="SSF81665">
    <property type="entry name" value="Calcium ATPase, transmembrane domain M"/>
    <property type="match status" value="1"/>
</dbReference>
<accession>A0A267M3M3</accession>
<comment type="caution">
    <text evidence="14">The sequence shown here is derived from an EMBL/GenBank/DDBJ whole genome shotgun (WGS) entry which is preliminary data.</text>
</comment>
<dbReference type="SMART" id="SM00831">
    <property type="entry name" value="Cation_ATPase_N"/>
    <property type="match status" value="1"/>
</dbReference>
<keyword evidence="10 12" id="KW-1133">Transmembrane helix</keyword>
<proteinExistence type="inferred from homology"/>
<evidence type="ECO:0000256" key="8">
    <source>
        <dbReference type="ARBA" id="ARBA00022842"/>
    </source>
</evidence>
<dbReference type="SFLD" id="SFLDG00002">
    <property type="entry name" value="C1.7:_P-type_atpase_like"/>
    <property type="match status" value="1"/>
</dbReference>
<keyword evidence="5 12" id="KW-0812">Transmembrane</keyword>
<dbReference type="GO" id="GO:0016887">
    <property type="term" value="F:ATP hydrolysis activity"/>
    <property type="evidence" value="ECO:0007669"/>
    <property type="project" value="InterPro"/>
</dbReference>
<evidence type="ECO:0000256" key="4">
    <source>
        <dbReference type="ARBA" id="ARBA00022553"/>
    </source>
</evidence>
<dbReference type="InterPro" id="IPR001757">
    <property type="entry name" value="P_typ_ATPase"/>
</dbReference>
<dbReference type="RefSeq" id="WP_095183050.1">
    <property type="nucleotide sequence ID" value="NZ_NIBD01000047.1"/>
</dbReference>
<dbReference type="PANTHER" id="PTHR43294:SF21">
    <property type="entry name" value="CATION TRANSPORTING ATPASE"/>
    <property type="match status" value="1"/>
</dbReference>
<keyword evidence="11 12" id="KW-0472">Membrane</keyword>
<dbReference type="SFLD" id="SFLDS00003">
    <property type="entry name" value="Haloacid_Dehalogenase"/>
    <property type="match status" value="1"/>
</dbReference>
<feature type="transmembrane region" description="Helical" evidence="12">
    <location>
        <begin position="267"/>
        <end position="288"/>
    </location>
</feature>
<dbReference type="Proteomes" id="UP000216008">
    <property type="component" value="Unassembled WGS sequence"/>
</dbReference>
<dbReference type="InterPro" id="IPR023299">
    <property type="entry name" value="ATPase_P-typ_cyto_dom_N"/>
</dbReference>
<evidence type="ECO:0000313" key="14">
    <source>
        <dbReference type="EMBL" id="PAB54231.1"/>
    </source>
</evidence>
<dbReference type="GO" id="GO:0019829">
    <property type="term" value="F:ATPase-coupled monoatomic cation transmembrane transporter activity"/>
    <property type="evidence" value="ECO:0007669"/>
    <property type="project" value="TreeGrafter"/>
</dbReference>
<comment type="similarity">
    <text evidence="2">Belongs to the cation transport ATPase (P-type) (TC 3.A.3) family. Type IIA subfamily.</text>
</comment>
<evidence type="ECO:0000259" key="13">
    <source>
        <dbReference type="SMART" id="SM00831"/>
    </source>
</evidence>
<feature type="transmembrane region" description="Helical" evidence="12">
    <location>
        <begin position="912"/>
        <end position="931"/>
    </location>
</feature>
<feature type="transmembrane region" description="Helical" evidence="12">
    <location>
        <begin position="73"/>
        <end position="91"/>
    </location>
</feature>
<dbReference type="InterPro" id="IPR018303">
    <property type="entry name" value="ATPase_P-typ_P_site"/>
</dbReference>
<dbReference type="InterPro" id="IPR004014">
    <property type="entry name" value="ATPase_P-typ_cation-transptr_N"/>
</dbReference>
<dbReference type="Pfam" id="PF00690">
    <property type="entry name" value="Cation_ATPase_N"/>
    <property type="match status" value="1"/>
</dbReference>
<dbReference type="PRINTS" id="PR00119">
    <property type="entry name" value="CATATPASE"/>
</dbReference>
<evidence type="ECO:0000256" key="7">
    <source>
        <dbReference type="ARBA" id="ARBA00022840"/>
    </source>
</evidence>
<comment type="subcellular location">
    <subcellularLocation>
        <location evidence="1">Cell membrane</location>
        <topology evidence="1">Multi-pass membrane protein</topology>
    </subcellularLocation>
</comment>
<evidence type="ECO:0000256" key="5">
    <source>
        <dbReference type="ARBA" id="ARBA00022692"/>
    </source>
</evidence>
<evidence type="ECO:0000256" key="11">
    <source>
        <dbReference type="ARBA" id="ARBA00023136"/>
    </source>
</evidence>
<dbReference type="InterPro" id="IPR044492">
    <property type="entry name" value="P_typ_ATPase_HD_dom"/>
</dbReference>
<keyword evidence="6" id="KW-0547">Nucleotide-binding</keyword>
<dbReference type="GO" id="GO:0005524">
    <property type="term" value="F:ATP binding"/>
    <property type="evidence" value="ECO:0007669"/>
    <property type="project" value="UniProtKB-KW"/>
</dbReference>
<evidence type="ECO:0000256" key="12">
    <source>
        <dbReference type="SAM" id="Phobius"/>
    </source>
</evidence>
<dbReference type="Pfam" id="PF00122">
    <property type="entry name" value="E1-E2_ATPase"/>
    <property type="match status" value="1"/>
</dbReference>
<dbReference type="InterPro" id="IPR023298">
    <property type="entry name" value="ATPase_P-typ_TM_dom_sf"/>
</dbReference>
<dbReference type="Gene3D" id="2.70.150.10">
    <property type="entry name" value="Calcium-transporting ATPase, cytoplasmic transduction domain A"/>
    <property type="match status" value="1"/>
</dbReference>
<reference evidence="14 15" key="1">
    <citation type="submission" date="2017-05" db="EMBL/GenBank/DDBJ databases">
        <title>Lactobacillus johnsonii from commercial turkeys.</title>
        <authorList>
            <person name="Johnson T.J."/>
            <person name="Youmans B."/>
        </authorList>
    </citation>
    <scope>NUCLEOTIDE SEQUENCE [LARGE SCALE GENOMIC DNA]</scope>
    <source>
        <strain evidence="14 15">UMNLJ114</strain>
    </source>
</reference>
<evidence type="ECO:0000256" key="1">
    <source>
        <dbReference type="ARBA" id="ARBA00004651"/>
    </source>
</evidence>
<dbReference type="SUPFAM" id="SSF81660">
    <property type="entry name" value="Metal cation-transporting ATPase, ATP-binding domain N"/>
    <property type="match status" value="1"/>
</dbReference>
<dbReference type="Pfam" id="PF13246">
    <property type="entry name" value="Cation_ATPase"/>
    <property type="match status" value="1"/>
</dbReference>
<dbReference type="InterPro" id="IPR008250">
    <property type="entry name" value="ATPase_P-typ_transduc_dom_A_sf"/>
</dbReference>
<evidence type="ECO:0000256" key="6">
    <source>
        <dbReference type="ARBA" id="ARBA00022741"/>
    </source>
</evidence>
<dbReference type="PRINTS" id="PR00121">
    <property type="entry name" value="NAKATPASE"/>
</dbReference>
<dbReference type="SUPFAM" id="SSF81653">
    <property type="entry name" value="Calcium ATPase, transduction domain A"/>
    <property type="match status" value="1"/>
</dbReference>
<feature type="transmembrane region" description="Helical" evidence="12">
    <location>
        <begin position="805"/>
        <end position="826"/>
    </location>
</feature>
<dbReference type="FunFam" id="3.40.50.1000:FF:000001">
    <property type="entry name" value="Phospholipid-transporting ATPase IC"/>
    <property type="match status" value="1"/>
</dbReference>
<dbReference type="InterPro" id="IPR036412">
    <property type="entry name" value="HAD-like_sf"/>
</dbReference>